<name>A0A0F7L4G9_9VIRU</name>
<organism evidence="1">
    <name type="scientific">uncultured marine virus</name>
    <dbReference type="NCBI Taxonomy" id="186617"/>
    <lineage>
        <taxon>Viruses</taxon>
        <taxon>environmental samples</taxon>
    </lineage>
</organism>
<dbReference type="EMBL" id="KR029582">
    <property type="protein sequence ID" value="AKH46387.1"/>
    <property type="molecule type" value="Genomic_DNA"/>
</dbReference>
<sequence length="87" mass="10077">MTQEEANTFFGTVEQTLVGDKYVRVDRAIVDGVDYKQDEYVCCCGTPGYSTTIYKTEDEKEYRCSKGYGMEADDRTFDWIEIQDEII</sequence>
<evidence type="ECO:0000313" key="1">
    <source>
        <dbReference type="EMBL" id="AKH46387.1"/>
    </source>
</evidence>
<accession>A0A0F7L4G9</accession>
<reference evidence="1" key="2">
    <citation type="submission" date="2015-03" db="EMBL/GenBank/DDBJ databases">
        <authorList>
            <person name="Chow C.-E.T."/>
            <person name="Winget D.M."/>
            <person name="White R.A.III."/>
            <person name="Hallam S.J."/>
            <person name="Suttle C.A."/>
        </authorList>
    </citation>
    <scope>NUCLEOTIDE SEQUENCE</scope>
    <source>
        <strain evidence="1">Anoxic3_7</strain>
    </source>
</reference>
<protein>
    <submittedName>
        <fullName evidence="1">Uncharacterized protein</fullName>
    </submittedName>
</protein>
<reference evidence="1" key="1">
    <citation type="journal article" date="2015" name="Front. Microbiol.">
        <title>Combining genomic sequencing methods to explore viral diversity and reveal potential virus-host interactions.</title>
        <authorList>
            <person name="Chow C.E."/>
            <person name="Winget D.M."/>
            <person name="White R.A.III."/>
            <person name="Hallam S.J."/>
            <person name="Suttle C.A."/>
        </authorList>
    </citation>
    <scope>NUCLEOTIDE SEQUENCE</scope>
    <source>
        <strain evidence="1">Anoxic3_7</strain>
    </source>
</reference>
<proteinExistence type="predicted"/>